<accession>A0ABN1WMS4</accession>
<reference evidence="3 4" key="1">
    <citation type="journal article" date="2019" name="Int. J. Syst. Evol. Microbiol.">
        <title>The Global Catalogue of Microorganisms (GCM) 10K type strain sequencing project: providing services to taxonomists for standard genome sequencing and annotation.</title>
        <authorList>
            <consortium name="The Broad Institute Genomics Platform"/>
            <consortium name="The Broad Institute Genome Sequencing Center for Infectious Disease"/>
            <person name="Wu L."/>
            <person name="Ma J."/>
        </authorList>
    </citation>
    <scope>NUCLEOTIDE SEQUENCE [LARGE SCALE GENOMIC DNA]</scope>
    <source>
        <strain evidence="3 4">JCM 13004</strain>
    </source>
</reference>
<sequence>MIFRARRTIASCDSALRGFPAGFATALFAVGAAFLTLLSAMHEGYAREPRPSPAFGQAPSSAHARSSDRRAGGAPLVGEAADGRRGVVICG</sequence>
<keyword evidence="2" id="KW-1133">Transmembrane helix</keyword>
<evidence type="ECO:0000313" key="3">
    <source>
        <dbReference type="EMBL" id="GAA1251932.1"/>
    </source>
</evidence>
<feature type="region of interest" description="Disordered" evidence="1">
    <location>
        <begin position="46"/>
        <end position="78"/>
    </location>
</feature>
<feature type="transmembrane region" description="Helical" evidence="2">
    <location>
        <begin position="21"/>
        <end position="41"/>
    </location>
</feature>
<keyword evidence="2" id="KW-0472">Membrane</keyword>
<keyword evidence="4" id="KW-1185">Reference proteome</keyword>
<comment type="caution">
    <text evidence="3">The sequence shown here is derived from an EMBL/GenBank/DDBJ whole genome shotgun (WGS) entry which is preliminary data.</text>
</comment>
<proteinExistence type="predicted"/>
<keyword evidence="2" id="KW-0812">Transmembrane</keyword>
<dbReference type="Proteomes" id="UP001500037">
    <property type="component" value="Unassembled WGS sequence"/>
</dbReference>
<dbReference type="EMBL" id="BAAALF010000097">
    <property type="protein sequence ID" value="GAA1251932.1"/>
    <property type="molecule type" value="Genomic_DNA"/>
</dbReference>
<name>A0ABN1WMS4_9ACTN</name>
<gene>
    <name evidence="3" type="ORF">GCM10009665_48300</name>
</gene>
<protein>
    <submittedName>
        <fullName evidence="3">Uncharacterized protein</fullName>
    </submittedName>
</protein>
<evidence type="ECO:0000313" key="4">
    <source>
        <dbReference type="Proteomes" id="UP001500037"/>
    </source>
</evidence>
<organism evidence="3 4">
    <name type="scientific">Kitasatospora nipponensis</name>
    <dbReference type="NCBI Taxonomy" id="258049"/>
    <lineage>
        <taxon>Bacteria</taxon>
        <taxon>Bacillati</taxon>
        <taxon>Actinomycetota</taxon>
        <taxon>Actinomycetes</taxon>
        <taxon>Kitasatosporales</taxon>
        <taxon>Streptomycetaceae</taxon>
        <taxon>Kitasatospora</taxon>
    </lineage>
</organism>
<evidence type="ECO:0000256" key="1">
    <source>
        <dbReference type="SAM" id="MobiDB-lite"/>
    </source>
</evidence>
<evidence type="ECO:0000256" key="2">
    <source>
        <dbReference type="SAM" id="Phobius"/>
    </source>
</evidence>